<dbReference type="SUPFAM" id="SSF81606">
    <property type="entry name" value="PP2C-like"/>
    <property type="match status" value="1"/>
</dbReference>
<accession>A0A699Z1T7</accession>
<comment type="caution">
    <text evidence="1">The sequence shown here is derived from an EMBL/GenBank/DDBJ whole genome shotgun (WGS) entry which is preliminary data.</text>
</comment>
<evidence type="ECO:0000313" key="2">
    <source>
        <dbReference type="Proteomes" id="UP000485058"/>
    </source>
</evidence>
<evidence type="ECO:0000313" key="1">
    <source>
        <dbReference type="EMBL" id="GFH13236.1"/>
    </source>
</evidence>
<keyword evidence="2" id="KW-1185">Reference proteome</keyword>
<dbReference type="Gene3D" id="3.60.40.10">
    <property type="entry name" value="PPM-type phosphatase domain"/>
    <property type="match status" value="1"/>
</dbReference>
<feature type="non-terminal residue" evidence="1">
    <location>
        <position position="1"/>
    </location>
</feature>
<dbReference type="EMBL" id="BLLF01000589">
    <property type="protein sequence ID" value="GFH13236.1"/>
    <property type="molecule type" value="Genomic_DNA"/>
</dbReference>
<dbReference type="AlphaFoldDB" id="A0A699Z1T7"/>
<dbReference type="InterPro" id="IPR036457">
    <property type="entry name" value="PPM-type-like_dom_sf"/>
</dbReference>
<dbReference type="Proteomes" id="UP000485058">
    <property type="component" value="Unassembled WGS sequence"/>
</dbReference>
<reference evidence="1 2" key="1">
    <citation type="submission" date="2020-02" db="EMBL/GenBank/DDBJ databases">
        <title>Draft genome sequence of Haematococcus lacustris strain NIES-144.</title>
        <authorList>
            <person name="Morimoto D."/>
            <person name="Nakagawa S."/>
            <person name="Yoshida T."/>
            <person name="Sawayama S."/>
        </authorList>
    </citation>
    <scope>NUCLEOTIDE SEQUENCE [LARGE SCALE GENOMIC DNA]</scope>
    <source>
        <strain evidence="1 2">NIES-144</strain>
    </source>
</reference>
<protein>
    <submittedName>
        <fullName evidence="1">PPM-type phosphatase domain-containing protein</fullName>
    </submittedName>
</protein>
<organism evidence="1 2">
    <name type="scientific">Haematococcus lacustris</name>
    <name type="common">Green alga</name>
    <name type="synonym">Haematococcus pluvialis</name>
    <dbReference type="NCBI Taxonomy" id="44745"/>
    <lineage>
        <taxon>Eukaryota</taxon>
        <taxon>Viridiplantae</taxon>
        <taxon>Chlorophyta</taxon>
        <taxon>core chlorophytes</taxon>
        <taxon>Chlorophyceae</taxon>
        <taxon>CS clade</taxon>
        <taxon>Chlamydomonadales</taxon>
        <taxon>Haematococcaceae</taxon>
        <taxon>Haematococcus</taxon>
    </lineage>
</organism>
<gene>
    <name evidence="1" type="ORF">HaLaN_09076</name>
</gene>
<sequence>TFSEDISSQLAAPKTGHGTSNLGVALRGARYPFVHHATSSRVVKGEDVMFTSALGIPDSTLFMVCDGHSGPEAATFVASHFLSFLSTRLPGSLPDFNSSNGK</sequence>
<feature type="non-terminal residue" evidence="1">
    <location>
        <position position="102"/>
    </location>
</feature>
<proteinExistence type="predicted"/>
<name>A0A699Z1T7_HAELA</name>